<gene>
    <name evidence="1" type="ORF">GCM10025876_09670</name>
</gene>
<reference evidence="2" key="1">
    <citation type="journal article" date="2019" name="Int. J. Syst. Evol. Microbiol.">
        <title>The Global Catalogue of Microorganisms (GCM) 10K type strain sequencing project: providing services to taxonomists for standard genome sequencing and annotation.</title>
        <authorList>
            <consortium name="The Broad Institute Genomics Platform"/>
            <consortium name="The Broad Institute Genome Sequencing Center for Infectious Disease"/>
            <person name="Wu L."/>
            <person name="Ma J."/>
        </authorList>
    </citation>
    <scope>NUCLEOTIDE SEQUENCE [LARGE SCALE GENOMIC DNA]</scope>
    <source>
        <strain evidence="2">NBRC 112299</strain>
    </source>
</reference>
<keyword evidence="2" id="KW-1185">Reference proteome</keyword>
<name>A0ABQ6IA73_9MICO</name>
<organism evidence="1 2">
    <name type="scientific">Demequina litorisediminis</name>
    <dbReference type="NCBI Taxonomy" id="1849022"/>
    <lineage>
        <taxon>Bacteria</taxon>
        <taxon>Bacillati</taxon>
        <taxon>Actinomycetota</taxon>
        <taxon>Actinomycetes</taxon>
        <taxon>Micrococcales</taxon>
        <taxon>Demequinaceae</taxon>
        <taxon>Demequina</taxon>
    </lineage>
</organism>
<proteinExistence type="predicted"/>
<protein>
    <submittedName>
        <fullName evidence="1">Uncharacterized protein</fullName>
    </submittedName>
</protein>
<dbReference type="Proteomes" id="UP001157125">
    <property type="component" value="Unassembled WGS sequence"/>
</dbReference>
<dbReference type="RefSeq" id="WP_284329459.1">
    <property type="nucleotide sequence ID" value="NZ_BSUN01000001.1"/>
</dbReference>
<dbReference type="EMBL" id="BSUN01000001">
    <property type="protein sequence ID" value="GMA34763.1"/>
    <property type="molecule type" value="Genomic_DNA"/>
</dbReference>
<accession>A0ABQ6IA73</accession>
<evidence type="ECO:0000313" key="2">
    <source>
        <dbReference type="Proteomes" id="UP001157125"/>
    </source>
</evidence>
<evidence type="ECO:0000313" key="1">
    <source>
        <dbReference type="EMBL" id="GMA34763.1"/>
    </source>
</evidence>
<sequence>MKHVSDEEFTRLLGRPLAVETSDVLGLNDPLRAMHEAKSPLARLAAKILRSLIDRSERKGKPDLNLYFLYNMPFRAIGKMTNGSVSTPMVEQILRIVNGHLFRGLGGLVSAFFRNMSTSRRLRRELESTAAAAAAK</sequence>
<comment type="caution">
    <text evidence="1">The sequence shown here is derived from an EMBL/GenBank/DDBJ whole genome shotgun (WGS) entry which is preliminary data.</text>
</comment>